<sequence length="49" mass="5594">MRARFVREGHLTQGAGDYELSQAVSDMNQRLRYALGEYDAPSQPIELPR</sequence>
<protein>
    <submittedName>
        <fullName evidence="1">Uncharacterized protein</fullName>
    </submittedName>
</protein>
<dbReference type="EMBL" id="BAAARV010000069">
    <property type="protein sequence ID" value="GAA2370059.1"/>
    <property type="molecule type" value="Genomic_DNA"/>
</dbReference>
<comment type="caution">
    <text evidence="1">The sequence shown here is derived from an EMBL/GenBank/DDBJ whole genome shotgun (WGS) entry which is preliminary data.</text>
</comment>
<gene>
    <name evidence="1" type="ORF">GCM10010170_070910</name>
</gene>
<reference evidence="2" key="1">
    <citation type="journal article" date="2019" name="Int. J. Syst. Evol. Microbiol.">
        <title>The Global Catalogue of Microorganisms (GCM) 10K type strain sequencing project: providing services to taxonomists for standard genome sequencing and annotation.</title>
        <authorList>
            <consortium name="The Broad Institute Genomics Platform"/>
            <consortium name="The Broad Institute Genome Sequencing Center for Infectious Disease"/>
            <person name="Wu L."/>
            <person name="Ma J."/>
        </authorList>
    </citation>
    <scope>NUCLEOTIDE SEQUENCE [LARGE SCALE GENOMIC DNA]</scope>
    <source>
        <strain evidence="2">JCM 3272</strain>
    </source>
</reference>
<evidence type="ECO:0000313" key="1">
    <source>
        <dbReference type="EMBL" id="GAA2370059.1"/>
    </source>
</evidence>
<proteinExistence type="predicted"/>
<organism evidence="1 2">
    <name type="scientific">Dactylosporangium salmoneum</name>
    <dbReference type="NCBI Taxonomy" id="53361"/>
    <lineage>
        <taxon>Bacteria</taxon>
        <taxon>Bacillati</taxon>
        <taxon>Actinomycetota</taxon>
        <taxon>Actinomycetes</taxon>
        <taxon>Micromonosporales</taxon>
        <taxon>Micromonosporaceae</taxon>
        <taxon>Dactylosporangium</taxon>
    </lineage>
</organism>
<keyword evidence="2" id="KW-1185">Reference proteome</keyword>
<name>A0ABP5U5G1_9ACTN</name>
<accession>A0ABP5U5G1</accession>
<evidence type="ECO:0000313" key="2">
    <source>
        <dbReference type="Proteomes" id="UP001501444"/>
    </source>
</evidence>
<dbReference type="Proteomes" id="UP001501444">
    <property type="component" value="Unassembled WGS sequence"/>
</dbReference>